<evidence type="ECO:0000256" key="1">
    <source>
        <dbReference type="ARBA" id="ARBA00004141"/>
    </source>
</evidence>
<feature type="transmembrane region" description="Helical" evidence="6">
    <location>
        <begin position="101"/>
        <end position="127"/>
    </location>
</feature>
<keyword evidence="4 6" id="KW-0472">Membrane</keyword>
<dbReference type="RefSeq" id="WP_284916036.1">
    <property type="nucleotide sequence ID" value="NZ_CP126980.1"/>
</dbReference>
<evidence type="ECO:0000256" key="3">
    <source>
        <dbReference type="ARBA" id="ARBA00022989"/>
    </source>
</evidence>
<comment type="similarity">
    <text evidence="6">Belongs to the ABC-2 integral membrane protein family.</text>
</comment>
<evidence type="ECO:0000256" key="2">
    <source>
        <dbReference type="ARBA" id="ARBA00022692"/>
    </source>
</evidence>
<dbReference type="PANTHER" id="PTHR43027">
    <property type="entry name" value="DOXORUBICIN RESISTANCE ABC TRANSPORTER PERMEASE PROTEIN DRRC-RELATED"/>
    <property type="match status" value="1"/>
</dbReference>
<evidence type="ECO:0000256" key="5">
    <source>
        <dbReference type="ARBA" id="ARBA00023251"/>
    </source>
</evidence>
<keyword evidence="6" id="KW-1003">Cell membrane</keyword>
<feature type="transmembrane region" description="Helical" evidence="6">
    <location>
        <begin position="139"/>
        <end position="161"/>
    </location>
</feature>
<dbReference type="Proteomes" id="UP001240150">
    <property type="component" value="Chromosome"/>
</dbReference>
<feature type="domain" description="ABC transmembrane type-2" evidence="7">
    <location>
        <begin position="20"/>
        <end position="246"/>
    </location>
</feature>
<feature type="transmembrane region" description="Helical" evidence="6">
    <location>
        <begin position="168"/>
        <end position="186"/>
    </location>
</feature>
<keyword evidence="9" id="KW-1185">Reference proteome</keyword>
<comment type="subcellular location">
    <subcellularLocation>
        <location evidence="6">Cell membrane</location>
        <topology evidence="6">Multi-pass membrane protein</topology>
    </subcellularLocation>
    <subcellularLocation>
        <location evidence="1">Membrane</location>
        <topology evidence="1">Multi-pass membrane protein</topology>
    </subcellularLocation>
</comment>
<feature type="transmembrane region" description="Helical" evidence="6">
    <location>
        <begin position="222"/>
        <end position="243"/>
    </location>
</feature>
<sequence>MNVFTRLTRTEIRLFLREPVSAFFSLLFPSILVAILGNIKIFRDPAPELNGLRTIDVYVGIAVALTLAMIGLQVLPMVLATYRERGVLRRVATTPVRPITLLVAQMTASMLIALCSSALAIAVGYLAFDVRLADNFPGFVLAFLLCALGVFAIGLFIAALVPTGKAGNAVGTLLFFPSMFFAGLWTPREFMPDWVRTVGDYTPLGAGERALNDAMNGHLPNWLSSMVLLGYLVVFGFGAARLFRWN</sequence>
<dbReference type="PROSITE" id="PS51012">
    <property type="entry name" value="ABC_TM2"/>
    <property type="match status" value="1"/>
</dbReference>
<accession>A0ABY8WAI3</accession>
<dbReference type="InterPro" id="IPR000412">
    <property type="entry name" value="ABC_2_transport"/>
</dbReference>
<dbReference type="InterPro" id="IPR013525">
    <property type="entry name" value="ABC2_TM"/>
</dbReference>
<dbReference type="PIRSF" id="PIRSF006648">
    <property type="entry name" value="DrrB"/>
    <property type="match status" value="1"/>
</dbReference>
<dbReference type="InterPro" id="IPR052902">
    <property type="entry name" value="ABC-2_transporter"/>
</dbReference>
<feature type="transmembrane region" description="Helical" evidence="6">
    <location>
        <begin position="57"/>
        <end position="80"/>
    </location>
</feature>
<keyword evidence="6" id="KW-0813">Transport</keyword>
<keyword evidence="2 6" id="KW-0812">Transmembrane</keyword>
<evidence type="ECO:0000313" key="9">
    <source>
        <dbReference type="Proteomes" id="UP001240150"/>
    </source>
</evidence>
<dbReference type="InterPro" id="IPR047817">
    <property type="entry name" value="ABC2_TM_bact-type"/>
</dbReference>
<evidence type="ECO:0000256" key="4">
    <source>
        <dbReference type="ARBA" id="ARBA00023136"/>
    </source>
</evidence>
<dbReference type="EMBL" id="CP126980">
    <property type="protein sequence ID" value="WIM94795.1"/>
    <property type="molecule type" value="Genomic_DNA"/>
</dbReference>
<proteinExistence type="inferred from homology"/>
<evidence type="ECO:0000256" key="6">
    <source>
        <dbReference type="RuleBase" id="RU361157"/>
    </source>
</evidence>
<organism evidence="8 9">
    <name type="scientific">Actinoplanes oblitus</name>
    <dbReference type="NCBI Taxonomy" id="3040509"/>
    <lineage>
        <taxon>Bacteria</taxon>
        <taxon>Bacillati</taxon>
        <taxon>Actinomycetota</taxon>
        <taxon>Actinomycetes</taxon>
        <taxon>Micromonosporales</taxon>
        <taxon>Micromonosporaceae</taxon>
        <taxon>Actinoplanes</taxon>
    </lineage>
</organism>
<protein>
    <recommendedName>
        <fullName evidence="6">Transport permease protein</fullName>
    </recommendedName>
</protein>
<keyword evidence="5" id="KW-0046">Antibiotic resistance</keyword>
<reference evidence="8 9" key="1">
    <citation type="submission" date="2023-06" db="EMBL/GenBank/DDBJ databases">
        <authorList>
            <person name="Yushchuk O."/>
            <person name="Binda E."/>
            <person name="Ruckert-Reed C."/>
            <person name="Fedorenko V."/>
            <person name="Kalinowski J."/>
            <person name="Marinelli F."/>
        </authorList>
    </citation>
    <scope>NUCLEOTIDE SEQUENCE [LARGE SCALE GENOMIC DNA]</scope>
    <source>
        <strain evidence="8 9">NRRL 3884</strain>
    </source>
</reference>
<name>A0ABY8WAI3_9ACTN</name>
<gene>
    <name evidence="8" type="ORF">ACTOB_006848</name>
</gene>
<evidence type="ECO:0000259" key="7">
    <source>
        <dbReference type="PROSITE" id="PS51012"/>
    </source>
</evidence>
<dbReference type="Pfam" id="PF01061">
    <property type="entry name" value="ABC2_membrane"/>
    <property type="match status" value="1"/>
</dbReference>
<keyword evidence="3 6" id="KW-1133">Transmembrane helix</keyword>
<evidence type="ECO:0000313" key="8">
    <source>
        <dbReference type="EMBL" id="WIM94795.1"/>
    </source>
</evidence>
<feature type="transmembrane region" description="Helical" evidence="6">
    <location>
        <begin position="20"/>
        <end position="37"/>
    </location>
</feature>
<dbReference type="PANTHER" id="PTHR43027:SF2">
    <property type="entry name" value="TRANSPORT PERMEASE PROTEIN"/>
    <property type="match status" value="1"/>
</dbReference>